<dbReference type="NCBIfam" id="TIGR04354">
    <property type="entry name" value="amphi-Trp"/>
    <property type="match status" value="1"/>
</dbReference>
<proteinExistence type="predicted"/>
<keyword evidence="3" id="KW-1185">Reference proteome</keyword>
<dbReference type="EMBL" id="UGYZ01000002">
    <property type="protein sequence ID" value="SUJ21993.1"/>
    <property type="molecule type" value="Genomic_DNA"/>
</dbReference>
<feature type="domain" description="Amphi-Trp" evidence="1">
    <location>
        <begin position="43"/>
        <end position="121"/>
    </location>
</feature>
<reference evidence="2 3" key="1">
    <citation type="submission" date="2018-06" db="EMBL/GenBank/DDBJ databases">
        <authorList>
            <consortium name="Pathogen Informatics"/>
            <person name="Doyle S."/>
        </authorList>
    </citation>
    <scope>NUCLEOTIDE SEQUENCE [LARGE SCALE GENOMIC DNA]</scope>
    <source>
        <strain evidence="3">ATCC 11859 / DSM 33 / NCIB 8841 / NCTC 4822</strain>
    </source>
</reference>
<name>A0A380CLK5_SPOPA</name>
<sequence length="125" mass="14416">MLILQKYEDTSSFIMIFQKISLTIRVDYKLGVRSLTNGENRRKEVLVDFEEKMSLANAATYFETIANKLSEEGSFTLTHNGQTIEVKPSSTVELEIKVVKMQDKQKFEIELEWTEGTEDTTLKID</sequence>
<evidence type="ECO:0000313" key="2">
    <source>
        <dbReference type="EMBL" id="SUJ21993.1"/>
    </source>
</evidence>
<protein>
    <recommendedName>
        <fullName evidence="1">Amphi-Trp domain-containing protein</fullName>
    </recommendedName>
</protein>
<organism evidence="2 3">
    <name type="scientific">Sporosarcina pasteurii</name>
    <name type="common">Bacillus pasteurii</name>
    <dbReference type="NCBI Taxonomy" id="1474"/>
    <lineage>
        <taxon>Bacteria</taxon>
        <taxon>Bacillati</taxon>
        <taxon>Bacillota</taxon>
        <taxon>Bacilli</taxon>
        <taxon>Bacillales</taxon>
        <taxon>Caryophanaceae</taxon>
        <taxon>Sporosarcina</taxon>
    </lineage>
</organism>
<accession>A0A380CLK5</accession>
<evidence type="ECO:0000313" key="3">
    <source>
        <dbReference type="Proteomes" id="UP000254519"/>
    </source>
</evidence>
<gene>
    <name evidence="2" type="ORF">NCTC4822_03291</name>
</gene>
<dbReference type="AlphaFoldDB" id="A0A380CLK5"/>
<dbReference type="Proteomes" id="UP000254519">
    <property type="component" value="Unassembled WGS sequence"/>
</dbReference>
<evidence type="ECO:0000259" key="1">
    <source>
        <dbReference type="Pfam" id="PF20068"/>
    </source>
</evidence>
<dbReference type="Pfam" id="PF20068">
    <property type="entry name" value="Amphi-Trp"/>
    <property type="match status" value="1"/>
</dbReference>
<dbReference type="InterPro" id="IPR027598">
    <property type="entry name" value="Amphi-Trp_dom"/>
</dbReference>